<evidence type="ECO:0000256" key="2">
    <source>
        <dbReference type="ARBA" id="ARBA00004496"/>
    </source>
</evidence>
<comment type="subcellular location">
    <subcellularLocation>
        <location evidence="2">Cytoplasm</location>
    </subcellularLocation>
</comment>
<evidence type="ECO:0000256" key="1">
    <source>
        <dbReference type="ARBA" id="ARBA00001946"/>
    </source>
</evidence>
<dbReference type="SUPFAM" id="SSF55811">
    <property type="entry name" value="Nudix"/>
    <property type="match status" value="1"/>
</dbReference>
<dbReference type="PANTHER" id="PTHR11839">
    <property type="entry name" value="UDP/ADP-SUGAR PYROPHOSPHATASE"/>
    <property type="match status" value="1"/>
</dbReference>
<keyword evidence="5" id="KW-0378">Hydrolase</keyword>
<dbReference type="GO" id="GO:0019693">
    <property type="term" value="P:ribose phosphate metabolic process"/>
    <property type="evidence" value="ECO:0007669"/>
    <property type="project" value="TreeGrafter"/>
</dbReference>
<dbReference type="EMBL" id="CH964232">
    <property type="protein sequence ID" value="KRF99391.1"/>
    <property type="molecule type" value="Genomic_DNA"/>
</dbReference>
<evidence type="ECO:0000256" key="6">
    <source>
        <dbReference type="ARBA" id="ARBA00022842"/>
    </source>
</evidence>
<dbReference type="OrthoDB" id="10249920at2759"/>
<dbReference type="FunFam" id="3.90.79.10:FF:000035">
    <property type="entry name" value="Uridine diphosphate glucose pyrophosphatase"/>
    <property type="match status" value="1"/>
</dbReference>
<evidence type="ECO:0000313" key="13">
    <source>
        <dbReference type="EMBL" id="KRF99391.1"/>
    </source>
</evidence>
<dbReference type="GO" id="GO:0006753">
    <property type="term" value="P:nucleoside phosphate metabolic process"/>
    <property type="evidence" value="ECO:0007669"/>
    <property type="project" value="TreeGrafter"/>
</dbReference>
<evidence type="ECO:0000313" key="14">
    <source>
        <dbReference type="Proteomes" id="UP000007798"/>
    </source>
</evidence>
<dbReference type="SMR" id="A0A0Q9WT34"/>
<dbReference type="AlphaFoldDB" id="A0A0Q9WT34"/>
<dbReference type="PROSITE" id="PS51462">
    <property type="entry name" value="NUDIX"/>
    <property type="match status" value="1"/>
</dbReference>
<dbReference type="KEGG" id="dwi:26528824"/>
<dbReference type="EC" id="3.6.1.45" evidence="9"/>
<evidence type="ECO:0000256" key="10">
    <source>
        <dbReference type="ARBA" id="ARBA00071467"/>
    </source>
</evidence>
<evidence type="ECO:0000256" key="11">
    <source>
        <dbReference type="ARBA" id="ARBA00080475"/>
    </source>
</evidence>
<gene>
    <name evidence="13" type="primary">Dwil\GK26822</name>
    <name evidence="13" type="ORF">Dwil_GK26822</name>
</gene>
<comment type="function">
    <text evidence="8">Hydrolyzes UDP-glucose to glucose 1-phosphate and UMP and ADP-ribose to ribose 5-phosphate and AMP. The physiological substrate is probably UDP-glucose. Poor activity on other substrates such as ADP-glucose, CDP-glucose, GDP-glucose and GDP-mannose.</text>
</comment>
<dbReference type="GO" id="GO:0008768">
    <property type="term" value="F:UDP-sugar diphosphatase activity"/>
    <property type="evidence" value="ECO:0007669"/>
    <property type="project" value="UniProtKB-EC"/>
</dbReference>
<dbReference type="PANTHER" id="PTHR11839:SF15">
    <property type="entry name" value="URIDINE DIPHOSPHATE GLUCOSE PYROPHOSPHATASE NUDT14"/>
    <property type="match status" value="1"/>
</dbReference>
<organism evidence="13 14">
    <name type="scientific">Drosophila willistoni</name>
    <name type="common">Fruit fly</name>
    <dbReference type="NCBI Taxonomy" id="7260"/>
    <lineage>
        <taxon>Eukaryota</taxon>
        <taxon>Metazoa</taxon>
        <taxon>Ecdysozoa</taxon>
        <taxon>Arthropoda</taxon>
        <taxon>Hexapoda</taxon>
        <taxon>Insecta</taxon>
        <taxon>Pterygota</taxon>
        <taxon>Neoptera</taxon>
        <taxon>Endopterygota</taxon>
        <taxon>Diptera</taxon>
        <taxon>Brachycera</taxon>
        <taxon>Muscomorpha</taxon>
        <taxon>Ephydroidea</taxon>
        <taxon>Drosophilidae</taxon>
        <taxon>Drosophila</taxon>
        <taxon>Sophophora</taxon>
    </lineage>
</organism>
<proteinExistence type="predicted"/>
<evidence type="ECO:0000259" key="12">
    <source>
        <dbReference type="PROSITE" id="PS51462"/>
    </source>
</evidence>
<dbReference type="InParanoid" id="A0A0Q9WT34"/>
<dbReference type="GO" id="GO:0046872">
    <property type="term" value="F:metal ion binding"/>
    <property type="evidence" value="ECO:0007669"/>
    <property type="project" value="InterPro"/>
</dbReference>
<evidence type="ECO:0000256" key="8">
    <source>
        <dbReference type="ARBA" id="ARBA00054674"/>
    </source>
</evidence>
<dbReference type="InterPro" id="IPR000086">
    <property type="entry name" value="NUDIX_hydrolase_dom"/>
</dbReference>
<dbReference type="FunCoup" id="A0A0Q9WT34">
    <property type="interactions" value="12"/>
</dbReference>
<evidence type="ECO:0000256" key="9">
    <source>
        <dbReference type="ARBA" id="ARBA00066480"/>
    </source>
</evidence>
<reference evidence="13 14" key="1">
    <citation type="journal article" date="2007" name="Nature">
        <title>Evolution of genes and genomes on the Drosophila phylogeny.</title>
        <authorList>
            <consortium name="Drosophila 12 Genomes Consortium"/>
            <person name="Clark A.G."/>
            <person name="Eisen M.B."/>
            <person name="Smith D.R."/>
            <person name="Bergman C.M."/>
            <person name="Oliver B."/>
            <person name="Markow T.A."/>
            <person name="Kaufman T.C."/>
            <person name="Kellis M."/>
            <person name="Gelbart W."/>
            <person name="Iyer V.N."/>
            <person name="Pollard D.A."/>
            <person name="Sackton T.B."/>
            <person name="Larracuente A.M."/>
            <person name="Singh N.D."/>
            <person name="Abad J.P."/>
            <person name="Abt D.N."/>
            <person name="Adryan B."/>
            <person name="Aguade M."/>
            <person name="Akashi H."/>
            <person name="Anderson W.W."/>
            <person name="Aquadro C.F."/>
            <person name="Ardell D.H."/>
            <person name="Arguello R."/>
            <person name="Artieri C.G."/>
            <person name="Barbash D.A."/>
            <person name="Barker D."/>
            <person name="Barsanti P."/>
            <person name="Batterham P."/>
            <person name="Batzoglou S."/>
            <person name="Begun D."/>
            <person name="Bhutkar A."/>
            <person name="Blanco E."/>
            <person name="Bosak S.A."/>
            <person name="Bradley R.K."/>
            <person name="Brand A.D."/>
            <person name="Brent M.R."/>
            <person name="Brooks A.N."/>
            <person name="Brown R.H."/>
            <person name="Butlin R.K."/>
            <person name="Caggese C."/>
            <person name="Calvi B.R."/>
            <person name="Bernardo de Carvalho A."/>
            <person name="Caspi A."/>
            <person name="Castrezana S."/>
            <person name="Celniker S.E."/>
            <person name="Chang J.L."/>
            <person name="Chapple C."/>
            <person name="Chatterji S."/>
            <person name="Chinwalla A."/>
            <person name="Civetta A."/>
            <person name="Clifton S.W."/>
            <person name="Comeron J.M."/>
            <person name="Costello J.C."/>
            <person name="Coyne J.A."/>
            <person name="Daub J."/>
            <person name="David R.G."/>
            <person name="Delcher A.L."/>
            <person name="Delehaunty K."/>
            <person name="Do C.B."/>
            <person name="Ebling H."/>
            <person name="Edwards K."/>
            <person name="Eickbush T."/>
            <person name="Evans J.D."/>
            <person name="Filipski A."/>
            <person name="Findeiss S."/>
            <person name="Freyhult E."/>
            <person name="Fulton L."/>
            <person name="Fulton R."/>
            <person name="Garcia A.C."/>
            <person name="Gardiner A."/>
            <person name="Garfield D.A."/>
            <person name="Garvin B.E."/>
            <person name="Gibson G."/>
            <person name="Gilbert D."/>
            <person name="Gnerre S."/>
            <person name="Godfrey J."/>
            <person name="Good R."/>
            <person name="Gotea V."/>
            <person name="Gravely B."/>
            <person name="Greenberg A.J."/>
            <person name="Griffiths-Jones S."/>
            <person name="Gross S."/>
            <person name="Guigo R."/>
            <person name="Gustafson E.A."/>
            <person name="Haerty W."/>
            <person name="Hahn M.W."/>
            <person name="Halligan D.L."/>
            <person name="Halpern A.L."/>
            <person name="Halter G.M."/>
            <person name="Han M.V."/>
            <person name="Heger A."/>
            <person name="Hillier L."/>
            <person name="Hinrichs A.S."/>
            <person name="Holmes I."/>
            <person name="Hoskins R.A."/>
            <person name="Hubisz M.J."/>
            <person name="Hultmark D."/>
            <person name="Huntley M.A."/>
            <person name="Jaffe D.B."/>
            <person name="Jagadeeshan S."/>
            <person name="Jeck W.R."/>
            <person name="Johnson J."/>
            <person name="Jones C.D."/>
            <person name="Jordan W.C."/>
            <person name="Karpen G.H."/>
            <person name="Kataoka E."/>
            <person name="Keightley P.D."/>
            <person name="Kheradpour P."/>
            <person name="Kirkness E.F."/>
            <person name="Koerich L.B."/>
            <person name="Kristiansen K."/>
            <person name="Kudrna D."/>
            <person name="Kulathinal R.J."/>
            <person name="Kumar S."/>
            <person name="Kwok R."/>
            <person name="Lander E."/>
            <person name="Langley C.H."/>
            <person name="Lapoint R."/>
            <person name="Lazzaro B.P."/>
            <person name="Lee S.J."/>
            <person name="Levesque L."/>
            <person name="Li R."/>
            <person name="Lin C.F."/>
            <person name="Lin M.F."/>
            <person name="Lindblad-Toh K."/>
            <person name="Llopart A."/>
            <person name="Long M."/>
            <person name="Low L."/>
            <person name="Lozovsky E."/>
            <person name="Lu J."/>
            <person name="Luo M."/>
            <person name="Machado C.A."/>
            <person name="Makalowski W."/>
            <person name="Marzo M."/>
            <person name="Matsuda M."/>
            <person name="Matzkin L."/>
            <person name="McAllister B."/>
            <person name="McBride C.S."/>
            <person name="McKernan B."/>
            <person name="McKernan K."/>
            <person name="Mendez-Lago M."/>
            <person name="Minx P."/>
            <person name="Mollenhauer M.U."/>
            <person name="Montooth K."/>
            <person name="Mount S.M."/>
            <person name="Mu X."/>
            <person name="Myers E."/>
            <person name="Negre B."/>
            <person name="Newfeld S."/>
            <person name="Nielsen R."/>
            <person name="Noor M.A."/>
            <person name="O'Grady P."/>
            <person name="Pachter L."/>
            <person name="Papaceit M."/>
            <person name="Parisi M.J."/>
            <person name="Parisi M."/>
            <person name="Parts L."/>
            <person name="Pedersen J.S."/>
            <person name="Pesole G."/>
            <person name="Phillippy A.M."/>
            <person name="Ponting C.P."/>
            <person name="Pop M."/>
            <person name="Porcelli D."/>
            <person name="Powell J.R."/>
            <person name="Prohaska S."/>
            <person name="Pruitt K."/>
            <person name="Puig M."/>
            <person name="Quesneville H."/>
            <person name="Ram K.R."/>
            <person name="Rand D."/>
            <person name="Rasmussen M.D."/>
            <person name="Reed L.K."/>
            <person name="Reenan R."/>
            <person name="Reily A."/>
            <person name="Remington K.A."/>
            <person name="Rieger T.T."/>
            <person name="Ritchie M.G."/>
            <person name="Robin C."/>
            <person name="Rogers Y.H."/>
            <person name="Rohde C."/>
            <person name="Rozas J."/>
            <person name="Rubenfield M.J."/>
            <person name="Ruiz A."/>
            <person name="Russo S."/>
            <person name="Salzberg S.L."/>
            <person name="Sanchez-Gracia A."/>
            <person name="Saranga D.J."/>
            <person name="Sato H."/>
            <person name="Schaeffer S.W."/>
            <person name="Schatz M.C."/>
            <person name="Schlenke T."/>
            <person name="Schwartz R."/>
            <person name="Segarra C."/>
            <person name="Singh R.S."/>
            <person name="Sirot L."/>
            <person name="Sirota M."/>
            <person name="Sisneros N.B."/>
            <person name="Smith C.D."/>
            <person name="Smith T.F."/>
            <person name="Spieth J."/>
            <person name="Stage D.E."/>
            <person name="Stark A."/>
            <person name="Stephan W."/>
            <person name="Strausberg R.L."/>
            <person name="Strempel S."/>
            <person name="Sturgill D."/>
            <person name="Sutton G."/>
            <person name="Sutton G.G."/>
            <person name="Tao W."/>
            <person name="Teichmann S."/>
            <person name="Tobari Y.N."/>
            <person name="Tomimura Y."/>
            <person name="Tsolas J.M."/>
            <person name="Valente V.L."/>
            <person name="Venter E."/>
            <person name="Venter J.C."/>
            <person name="Vicario S."/>
            <person name="Vieira F.G."/>
            <person name="Vilella A.J."/>
            <person name="Villasante A."/>
            <person name="Walenz B."/>
            <person name="Wang J."/>
            <person name="Wasserman M."/>
            <person name="Watts T."/>
            <person name="Wilson D."/>
            <person name="Wilson R.K."/>
            <person name="Wing R.A."/>
            <person name="Wolfner M.F."/>
            <person name="Wong A."/>
            <person name="Wong G.K."/>
            <person name="Wu C.I."/>
            <person name="Wu G."/>
            <person name="Yamamoto D."/>
            <person name="Yang H.P."/>
            <person name="Yang S.P."/>
            <person name="Yorke J.A."/>
            <person name="Yoshida K."/>
            <person name="Zdobnov E."/>
            <person name="Zhang P."/>
            <person name="Zhang Y."/>
            <person name="Zimin A.V."/>
            <person name="Baldwin J."/>
            <person name="Abdouelleil A."/>
            <person name="Abdulkadir J."/>
            <person name="Abebe A."/>
            <person name="Abera B."/>
            <person name="Abreu J."/>
            <person name="Acer S.C."/>
            <person name="Aftuck L."/>
            <person name="Alexander A."/>
            <person name="An P."/>
            <person name="Anderson E."/>
            <person name="Anderson S."/>
            <person name="Arachi H."/>
            <person name="Azer M."/>
            <person name="Bachantsang P."/>
            <person name="Barry A."/>
            <person name="Bayul T."/>
            <person name="Berlin A."/>
            <person name="Bessette D."/>
            <person name="Bloom T."/>
            <person name="Blye J."/>
            <person name="Boguslavskiy L."/>
            <person name="Bonnet C."/>
            <person name="Boukhgalter B."/>
            <person name="Bourzgui I."/>
            <person name="Brown A."/>
            <person name="Cahill P."/>
            <person name="Channer S."/>
            <person name="Cheshatsang Y."/>
            <person name="Chuda L."/>
            <person name="Citroen M."/>
            <person name="Collymore A."/>
            <person name="Cooke P."/>
            <person name="Costello M."/>
            <person name="D'Aco K."/>
            <person name="Daza R."/>
            <person name="De Haan G."/>
            <person name="DeGray S."/>
            <person name="DeMaso C."/>
            <person name="Dhargay N."/>
            <person name="Dooley K."/>
            <person name="Dooley E."/>
            <person name="Doricent M."/>
            <person name="Dorje P."/>
            <person name="Dorjee K."/>
            <person name="Dupes A."/>
            <person name="Elong R."/>
            <person name="Falk J."/>
            <person name="Farina A."/>
            <person name="Faro S."/>
            <person name="Ferguson D."/>
            <person name="Fisher S."/>
            <person name="Foley C.D."/>
            <person name="Franke A."/>
            <person name="Friedrich D."/>
            <person name="Gadbois L."/>
            <person name="Gearin G."/>
            <person name="Gearin C.R."/>
            <person name="Giannoukos G."/>
            <person name="Goode T."/>
            <person name="Graham J."/>
            <person name="Grandbois E."/>
            <person name="Grewal S."/>
            <person name="Gyaltsen K."/>
            <person name="Hafez N."/>
            <person name="Hagos B."/>
            <person name="Hall J."/>
            <person name="Henson C."/>
            <person name="Hollinger A."/>
            <person name="Honan T."/>
            <person name="Huard M.D."/>
            <person name="Hughes L."/>
            <person name="Hurhula B."/>
            <person name="Husby M.E."/>
            <person name="Kamat A."/>
            <person name="Kanga B."/>
            <person name="Kashin S."/>
            <person name="Khazanovich D."/>
            <person name="Kisner P."/>
            <person name="Lance K."/>
            <person name="Lara M."/>
            <person name="Lee W."/>
            <person name="Lennon N."/>
            <person name="Letendre F."/>
            <person name="LeVine R."/>
            <person name="Lipovsky A."/>
            <person name="Liu X."/>
            <person name="Liu J."/>
            <person name="Liu S."/>
            <person name="Lokyitsang T."/>
            <person name="Lokyitsang Y."/>
            <person name="Lubonja R."/>
            <person name="Lui A."/>
            <person name="MacDonald P."/>
            <person name="Magnisalis V."/>
            <person name="Maru K."/>
            <person name="Matthews C."/>
            <person name="McCusker W."/>
            <person name="McDonough S."/>
            <person name="Mehta T."/>
            <person name="Meldrim J."/>
            <person name="Meneus L."/>
            <person name="Mihai O."/>
            <person name="Mihalev A."/>
            <person name="Mihova T."/>
            <person name="Mittelman R."/>
            <person name="Mlenga V."/>
            <person name="Montmayeur A."/>
            <person name="Mulrain L."/>
            <person name="Navidi A."/>
            <person name="Naylor J."/>
            <person name="Negash T."/>
            <person name="Nguyen T."/>
            <person name="Nguyen N."/>
            <person name="Nicol R."/>
            <person name="Norbu C."/>
            <person name="Norbu N."/>
            <person name="Novod N."/>
            <person name="O'Neill B."/>
            <person name="Osman S."/>
            <person name="Markiewicz E."/>
            <person name="Oyono O.L."/>
            <person name="Patti C."/>
            <person name="Phunkhang P."/>
            <person name="Pierre F."/>
            <person name="Priest M."/>
            <person name="Raghuraman S."/>
            <person name="Rege F."/>
            <person name="Reyes R."/>
            <person name="Rise C."/>
            <person name="Rogov P."/>
            <person name="Ross K."/>
            <person name="Ryan E."/>
            <person name="Settipalli S."/>
            <person name="Shea T."/>
            <person name="Sherpa N."/>
            <person name="Shi L."/>
            <person name="Shih D."/>
            <person name="Sparrow T."/>
            <person name="Spaulding J."/>
            <person name="Stalker J."/>
            <person name="Stange-Thomann N."/>
            <person name="Stavropoulos S."/>
            <person name="Stone C."/>
            <person name="Strader C."/>
            <person name="Tesfaye S."/>
            <person name="Thomson T."/>
            <person name="Thoulutsang Y."/>
            <person name="Thoulutsang D."/>
            <person name="Topham K."/>
            <person name="Topping I."/>
            <person name="Tsamla T."/>
            <person name="Vassiliev H."/>
            <person name="Vo A."/>
            <person name="Wangchuk T."/>
            <person name="Wangdi T."/>
            <person name="Weiand M."/>
            <person name="Wilkinson J."/>
            <person name="Wilson A."/>
            <person name="Yadav S."/>
            <person name="Young G."/>
            <person name="Yu Q."/>
            <person name="Zembek L."/>
            <person name="Zhong D."/>
            <person name="Zimmer A."/>
            <person name="Zwirko Z."/>
            <person name="Jaffe D.B."/>
            <person name="Alvarez P."/>
            <person name="Brockman W."/>
            <person name="Butler J."/>
            <person name="Chin C."/>
            <person name="Gnerre S."/>
            <person name="Grabherr M."/>
            <person name="Kleber M."/>
            <person name="Mauceli E."/>
            <person name="MacCallum I."/>
        </authorList>
    </citation>
    <scope>NUCLEOTIDE SEQUENCE [LARGE SCALE GENOMIC DNA]</scope>
    <source>
        <strain evidence="14">Tucson 14030-0811.24</strain>
    </source>
</reference>
<accession>A0A0Q9WT34</accession>
<dbReference type="InterPro" id="IPR004385">
    <property type="entry name" value="NDP_pyrophosphatase"/>
</dbReference>
<dbReference type="NCBIfam" id="TIGR00052">
    <property type="entry name" value="nudix-type nucleoside diphosphatase, YffH/AdpP family"/>
    <property type="match status" value="1"/>
</dbReference>
<keyword evidence="4" id="KW-0963">Cytoplasm</keyword>
<evidence type="ECO:0000256" key="3">
    <source>
        <dbReference type="ARBA" id="ARBA00011738"/>
    </source>
</evidence>
<comment type="catalytic activity">
    <reaction evidence="7">
        <text>UDP-sugar + H2O = UMP + alpha-D-aldose 1-phosphate.</text>
        <dbReference type="EC" id="3.6.1.45"/>
    </reaction>
</comment>
<comment type="subunit">
    <text evidence="3">Homodimer.</text>
</comment>
<dbReference type="Gene3D" id="3.90.79.10">
    <property type="entry name" value="Nucleoside Triphosphate Pyrophosphohydrolase"/>
    <property type="match status" value="1"/>
</dbReference>
<evidence type="ECO:0000256" key="4">
    <source>
        <dbReference type="ARBA" id="ARBA00022490"/>
    </source>
</evidence>
<keyword evidence="6" id="KW-0460">Magnesium</keyword>
<evidence type="ECO:0000256" key="5">
    <source>
        <dbReference type="ARBA" id="ARBA00022801"/>
    </source>
</evidence>
<protein>
    <recommendedName>
        <fullName evidence="10">Uridine diphosphate glucose pyrophosphatase NUDT14</fullName>
        <ecNumber evidence="9">3.6.1.45</ecNumber>
    </recommendedName>
    <alternativeName>
        <fullName evidence="11">Nucleoside diphosphate-linked moiety X motif 14</fullName>
    </alternativeName>
</protein>
<dbReference type="InterPro" id="IPR015797">
    <property type="entry name" value="NUDIX_hydrolase-like_dom_sf"/>
</dbReference>
<dbReference type="GO" id="GO:0005737">
    <property type="term" value="C:cytoplasm"/>
    <property type="evidence" value="ECO:0007669"/>
    <property type="project" value="UniProtKB-SubCell"/>
</dbReference>
<dbReference type="CDD" id="cd18887">
    <property type="entry name" value="NUDIX_UGPPase_Nudt14"/>
    <property type="match status" value="1"/>
</dbReference>
<name>A0A0Q9WT34_DROWI</name>
<evidence type="ECO:0000256" key="7">
    <source>
        <dbReference type="ARBA" id="ARBA00051086"/>
    </source>
</evidence>
<sequence length="227" mass="25558">MRRALTSIRGMCKSHKAIRDITKIWVSPLPPKSKYLLPCRFNYIENGREKHRDVVQIKDAVMVLLYNKSRNKLVFVRQFRAAVYHGVMMGNNLKVPEGEVDLQKYPPELGVTLEFCAGLVDKDKSLEEIAQEEVLEECGYNVDAASMQLVYKYRSGIGTSSGGLVLFYCEVCDEQKVSQGGGINDELIEVVELSINQVKQMVKTCSSFNGSPSVFVGILWFLANFNC</sequence>
<dbReference type="Proteomes" id="UP000007798">
    <property type="component" value="Unassembled WGS sequence"/>
</dbReference>
<comment type="cofactor">
    <cofactor evidence="1">
        <name>Mg(2+)</name>
        <dbReference type="ChEBI" id="CHEBI:18420"/>
    </cofactor>
</comment>
<feature type="domain" description="Nudix hydrolase" evidence="12">
    <location>
        <begin position="56"/>
        <end position="218"/>
    </location>
</feature>
<keyword evidence="14" id="KW-1185">Reference proteome</keyword>